<name>A0A094ZH25_SCHHA</name>
<sequence>MILRERKSKSQSVNDDLSPNLLDQNKDYQNEIKQLTDQYNELKLESEQRLMEHRKLLEIRSNRIKQLENQLRVLTYGTLNKYKLHIGQLYLLPSLLSKYYPTISSNINHDNNYKNEEFIQLFLTWDFYDYETQATSILLVHDSIDFNMTIQYPIEVNDTLMNYLIKEPCTVEMHQVINSNYRTIAIGKLNFSQLFTGKDDIIELLGPGSVIRRHGQLDLFLISTPDNSMNINEVNKVNEKIKVGTLDYWIRLSAPMSDSIKLYKERFQQLPKSMSSIQQDLLPIDPLQNILTIEIVKITNLTKNYLDHLPSIYFVYQFYNQSEYASMIMKENITPIFNDCRTIQLEMNDKLDK</sequence>
<feature type="domain" description="RPGR-interacting protein 1 first C2" evidence="7">
    <location>
        <begin position="83"/>
        <end position="255"/>
    </location>
</feature>
<dbReference type="InterPro" id="IPR021656">
    <property type="entry name" value="C2-C2_1"/>
</dbReference>
<dbReference type="InterPro" id="IPR031139">
    <property type="entry name" value="RPGRIP1_fam"/>
</dbReference>
<organism evidence="8">
    <name type="scientific">Schistosoma haematobium</name>
    <name type="common">Blood fluke</name>
    <dbReference type="NCBI Taxonomy" id="6185"/>
    <lineage>
        <taxon>Eukaryota</taxon>
        <taxon>Metazoa</taxon>
        <taxon>Spiralia</taxon>
        <taxon>Lophotrochozoa</taxon>
        <taxon>Platyhelminthes</taxon>
        <taxon>Trematoda</taxon>
        <taxon>Digenea</taxon>
        <taxon>Strigeidida</taxon>
        <taxon>Schistosomatoidea</taxon>
        <taxon>Schistosomatidae</taxon>
        <taxon>Schistosoma</taxon>
    </lineage>
</organism>
<evidence type="ECO:0000256" key="4">
    <source>
        <dbReference type="ARBA" id="ARBA00023069"/>
    </source>
</evidence>
<evidence type="ECO:0000256" key="5">
    <source>
        <dbReference type="ARBA" id="ARBA00023273"/>
    </source>
</evidence>
<dbReference type="STRING" id="6185.A0A094ZH25"/>
<dbReference type="InterPro" id="IPR035892">
    <property type="entry name" value="C2_domain_sf"/>
</dbReference>
<dbReference type="PANTHER" id="PTHR14240">
    <property type="entry name" value="RETINITIS PIGMENTOSA GTPASE REGULATOR-INTERACTING PROTEIN"/>
    <property type="match status" value="1"/>
</dbReference>
<dbReference type="EMBL" id="KL250567">
    <property type="protein sequence ID" value="KGB33775.1"/>
    <property type="molecule type" value="Genomic_DNA"/>
</dbReference>
<feature type="region of interest" description="Disordered" evidence="6">
    <location>
        <begin position="1"/>
        <end position="23"/>
    </location>
</feature>
<keyword evidence="4" id="KW-0969">Cilium</keyword>
<evidence type="ECO:0000256" key="1">
    <source>
        <dbReference type="ARBA" id="ARBA00004138"/>
    </source>
</evidence>
<evidence type="ECO:0000259" key="7">
    <source>
        <dbReference type="Pfam" id="PF11618"/>
    </source>
</evidence>
<dbReference type="SUPFAM" id="SSF49562">
    <property type="entry name" value="C2 domain (Calcium/lipid-binding domain, CaLB)"/>
    <property type="match status" value="2"/>
</dbReference>
<dbReference type="GO" id="GO:0005856">
    <property type="term" value="C:cytoskeleton"/>
    <property type="evidence" value="ECO:0007669"/>
    <property type="project" value="UniProtKB-ARBA"/>
</dbReference>
<protein>
    <submittedName>
        <fullName evidence="8">Protein fantom</fullName>
    </submittedName>
</protein>
<reference evidence="8" key="1">
    <citation type="journal article" date="2012" name="Nat. Genet.">
        <title>Whole-genome sequence of Schistosoma haematobium.</title>
        <authorList>
            <person name="Young N.D."/>
            <person name="Jex A.R."/>
            <person name="Li B."/>
            <person name="Liu S."/>
            <person name="Yang L."/>
            <person name="Xiong Z."/>
            <person name="Li Y."/>
            <person name="Cantacessi C."/>
            <person name="Hall R.S."/>
            <person name="Xu X."/>
            <person name="Chen F."/>
            <person name="Wu X."/>
            <person name="Zerlotini A."/>
            <person name="Oliveira G."/>
            <person name="Hofmann A."/>
            <person name="Zhang G."/>
            <person name="Fang X."/>
            <person name="Kang Y."/>
            <person name="Campbell B.E."/>
            <person name="Loukas A."/>
            <person name="Ranganathan S."/>
            <person name="Rollinson D."/>
            <person name="Rinaldi G."/>
            <person name="Brindley P.J."/>
            <person name="Yang H."/>
            <person name="Wang J."/>
            <person name="Wang J."/>
            <person name="Gasser R.B."/>
        </authorList>
    </citation>
    <scope>NUCLEOTIDE SEQUENCE [LARGE SCALE GENOMIC DNA]</scope>
</reference>
<dbReference type="AlphaFoldDB" id="A0A094ZH25"/>
<dbReference type="GO" id="GO:1905515">
    <property type="term" value="P:non-motile cilium assembly"/>
    <property type="evidence" value="ECO:0007669"/>
    <property type="project" value="TreeGrafter"/>
</dbReference>
<accession>A0A094ZH25</accession>
<dbReference type="PANTHER" id="PTHR14240:SF1">
    <property type="entry name" value="PROTEIN FANTOM-RELATED"/>
    <property type="match status" value="1"/>
</dbReference>
<evidence type="ECO:0000313" key="8">
    <source>
        <dbReference type="EMBL" id="KGB33775.1"/>
    </source>
</evidence>
<keyword evidence="5" id="KW-0966">Cell projection</keyword>
<gene>
    <name evidence="8" type="ORF">MS3_01948</name>
</gene>
<feature type="compositionally biased region" description="Polar residues" evidence="6">
    <location>
        <begin position="10"/>
        <end position="23"/>
    </location>
</feature>
<evidence type="ECO:0000256" key="3">
    <source>
        <dbReference type="ARBA" id="ARBA00023054"/>
    </source>
</evidence>
<evidence type="ECO:0000256" key="2">
    <source>
        <dbReference type="ARBA" id="ARBA00006042"/>
    </source>
</evidence>
<comment type="subcellular location">
    <subcellularLocation>
        <location evidence="1">Cell projection</location>
        <location evidence="1">Cilium</location>
    </subcellularLocation>
</comment>
<keyword evidence="3" id="KW-0175">Coiled coil</keyword>
<dbReference type="GO" id="GO:0035869">
    <property type="term" value="C:ciliary transition zone"/>
    <property type="evidence" value="ECO:0007669"/>
    <property type="project" value="TreeGrafter"/>
</dbReference>
<evidence type="ECO:0000256" key="6">
    <source>
        <dbReference type="SAM" id="MobiDB-lite"/>
    </source>
</evidence>
<dbReference type="Gene3D" id="2.60.40.150">
    <property type="entry name" value="C2 domain"/>
    <property type="match status" value="1"/>
</dbReference>
<proteinExistence type="inferred from homology"/>
<dbReference type="Pfam" id="PF11618">
    <property type="entry name" value="C2-C2_1"/>
    <property type="match status" value="1"/>
</dbReference>
<comment type="similarity">
    <text evidence="2">Belongs to the RPGRIP1 family.</text>
</comment>